<evidence type="ECO:0000313" key="8">
    <source>
        <dbReference type="EMBL" id="KAG7492196.1"/>
    </source>
</evidence>
<evidence type="ECO:0000256" key="4">
    <source>
        <dbReference type="ARBA" id="ARBA00022989"/>
    </source>
</evidence>
<organism evidence="8 9">
    <name type="scientific">Megalops atlanticus</name>
    <name type="common">Tarpon</name>
    <name type="synonym">Clupea gigantea</name>
    <dbReference type="NCBI Taxonomy" id="7932"/>
    <lineage>
        <taxon>Eukaryota</taxon>
        <taxon>Metazoa</taxon>
        <taxon>Chordata</taxon>
        <taxon>Craniata</taxon>
        <taxon>Vertebrata</taxon>
        <taxon>Euteleostomi</taxon>
        <taxon>Actinopterygii</taxon>
        <taxon>Neopterygii</taxon>
        <taxon>Teleostei</taxon>
        <taxon>Elopiformes</taxon>
        <taxon>Megalopidae</taxon>
        <taxon>Megalops</taxon>
    </lineage>
</organism>
<protein>
    <recommendedName>
        <fullName evidence="10">Transmembrane protein 265</fullName>
    </recommendedName>
</protein>
<feature type="transmembrane region" description="Helical" evidence="7">
    <location>
        <begin position="89"/>
        <end position="115"/>
    </location>
</feature>
<reference evidence="8" key="1">
    <citation type="submission" date="2021-01" db="EMBL/GenBank/DDBJ databases">
        <authorList>
            <person name="Zahm M."/>
            <person name="Roques C."/>
            <person name="Cabau C."/>
            <person name="Klopp C."/>
            <person name="Donnadieu C."/>
            <person name="Jouanno E."/>
            <person name="Lampietro C."/>
            <person name="Louis A."/>
            <person name="Herpin A."/>
            <person name="Echchiki A."/>
            <person name="Berthelot C."/>
            <person name="Parey E."/>
            <person name="Roest-Crollius H."/>
            <person name="Braasch I."/>
            <person name="Postlethwait J."/>
            <person name="Bobe J."/>
            <person name="Montfort J."/>
            <person name="Bouchez O."/>
            <person name="Begum T."/>
            <person name="Mejri S."/>
            <person name="Adams A."/>
            <person name="Chen W.-J."/>
            <person name="Guiguen Y."/>
        </authorList>
    </citation>
    <scope>NUCLEOTIDE SEQUENCE</scope>
    <source>
        <strain evidence="8">YG-15Mar2019-1</strain>
        <tissue evidence="8">Brain</tissue>
    </source>
</reference>
<accession>A0A9D3QH84</accession>
<keyword evidence="3 7" id="KW-0812">Transmembrane</keyword>
<keyword evidence="5 7" id="KW-0472">Membrane</keyword>
<gene>
    <name evidence="8" type="ORF">MATL_G00011920</name>
</gene>
<dbReference type="Proteomes" id="UP001046870">
    <property type="component" value="Chromosome 1"/>
</dbReference>
<evidence type="ECO:0000256" key="1">
    <source>
        <dbReference type="ARBA" id="ARBA00004370"/>
    </source>
</evidence>
<evidence type="ECO:0000256" key="2">
    <source>
        <dbReference type="ARBA" id="ARBA00006843"/>
    </source>
</evidence>
<name>A0A9D3QH84_MEGAT</name>
<proteinExistence type="inferred from homology"/>
<dbReference type="EMBL" id="JAFDVH010000001">
    <property type="protein sequence ID" value="KAG7492196.1"/>
    <property type="molecule type" value="Genomic_DNA"/>
</dbReference>
<evidence type="ECO:0000313" key="9">
    <source>
        <dbReference type="Proteomes" id="UP001046870"/>
    </source>
</evidence>
<sequence length="119" mass="12862">MTKIPDAATSVADESVPLPTVPGTGRMSSDQSDIPTGHVRDYRQLAIGSIICGISCIGIFALINSVKVRERRTSDPEKAQIYSHKARKFSLIAIAVWVGVLILIPVLMALVSFLLTLKD</sequence>
<feature type="transmembrane region" description="Helical" evidence="7">
    <location>
        <begin position="45"/>
        <end position="68"/>
    </location>
</feature>
<keyword evidence="9" id="KW-1185">Reference proteome</keyword>
<evidence type="ECO:0000256" key="6">
    <source>
        <dbReference type="SAM" id="MobiDB-lite"/>
    </source>
</evidence>
<feature type="region of interest" description="Disordered" evidence="6">
    <location>
        <begin position="1"/>
        <end position="36"/>
    </location>
</feature>
<dbReference type="OrthoDB" id="9907795at2759"/>
<comment type="subcellular location">
    <subcellularLocation>
        <location evidence="1">Membrane</location>
    </subcellularLocation>
</comment>
<dbReference type="InterPro" id="IPR007593">
    <property type="entry name" value="CD225/Dispanin_fam"/>
</dbReference>
<comment type="similarity">
    <text evidence="2">Belongs to the CD225/Dispanin family.</text>
</comment>
<dbReference type="AlphaFoldDB" id="A0A9D3QH84"/>
<dbReference type="GO" id="GO:0016020">
    <property type="term" value="C:membrane"/>
    <property type="evidence" value="ECO:0007669"/>
    <property type="project" value="UniProtKB-SubCell"/>
</dbReference>
<dbReference type="Pfam" id="PF04505">
    <property type="entry name" value="CD225"/>
    <property type="match status" value="1"/>
</dbReference>
<evidence type="ECO:0008006" key="10">
    <source>
        <dbReference type="Google" id="ProtNLM"/>
    </source>
</evidence>
<comment type="caution">
    <text evidence="8">The sequence shown here is derived from an EMBL/GenBank/DDBJ whole genome shotgun (WGS) entry which is preliminary data.</text>
</comment>
<evidence type="ECO:0000256" key="5">
    <source>
        <dbReference type="ARBA" id="ARBA00023136"/>
    </source>
</evidence>
<keyword evidence="4 7" id="KW-1133">Transmembrane helix</keyword>
<evidence type="ECO:0000256" key="3">
    <source>
        <dbReference type="ARBA" id="ARBA00022692"/>
    </source>
</evidence>
<evidence type="ECO:0000256" key="7">
    <source>
        <dbReference type="SAM" id="Phobius"/>
    </source>
</evidence>